<dbReference type="PANTHER" id="PTHR21328">
    <property type="entry name" value="POLY ADP-RIBOSE POLYMERASE FAMILY, MEMBER PARP"/>
    <property type="match status" value="1"/>
</dbReference>
<dbReference type="EMBL" id="QGMI01000177">
    <property type="protein sequence ID" value="TVY45811.1"/>
    <property type="molecule type" value="Genomic_DNA"/>
</dbReference>
<dbReference type="InterPro" id="IPR051838">
    <property type="entry name" value="ARTD_PARP"/>
</dbReference>
<dbReference type="InterPro" id="IPR016135">
    <property type="entry name" value="UBQ-conjugating_enzyme/RWD"/>
</dbReference>
<evidence type="ECO:0000313" key="8">
    <source>
        <dbReference type="Proteomes" id="UP000443090"/>
    </source>
</evidence>
<keyword evidence="1" id="KW-0328">Glycosyltransferase</keyword>
<dbReference type="InterPro" id="IPR000608">
    <property type="entry name" value="UBC"/>
</dbReference>
<evidence type="ECO:0000256" key="2">
    <source>
        <dbReference type="ARBA" id="ARBA00022679"/>
    </source>
</evidence>
<evidence type="ECO:0000256" key="1">
    <source>
        <dbReference type="ARBA" id="ARBA00022676"/>
    </source>
</evidence>
<evidence type="ECO:0000256" key="5">
    <source>
        <dbReference type="SAM" id="MobiDB-lite"/>
    </source>
</evidence>
<dbReference type="Gene3D" id="3.90.228.10">
    <property type="match status" value="1"/>
</dbReference>
<dbReference type="SUPFAM" id="SSF56399">
    <property type="entry name" value="ADP-ribosylation"/>
    <property type="match status" value="1"/>
</dbReference>
<dbReference type="InterPro" id="IPR012317">
    <property type="entry name" value="Poly(ADP-ribose)pol_cat_dom"/>
</dbReference>
<reference evidence="7 8" key="1">
    <citation type="submission" date="2018-05" db="EMBL/GenBank/DDBJ databases">
        <title>Genome sequencing and assembly of the regulated plant pathogen Lachnellula willkommii and related sister species for the development of diagnostic species identification markers.</title>
        <authorList>
            <person name="Giroux E."/>
            <person name="Bilodeau G."/>
        </authorList>
    </citation>
    <scope>NUCLEOTIDE SEQUENCE [LARGE SCALE GENOMIC DNA]</scope>
    <source>
        <strain evidence="7 8">CBS 160.35</strain>
    </source>
</reference>
<feature type="domain" description="UBC core" evidence="6">
    <location>
        <begin position="1011"/>
        <end position="1180"/>
    </location>
</feature>
<comment type="caution">
    <text evidence="7">The sequence shown here is derived from an EMBL/GenBank/DDBJ whole genome shotgun (WGS) entry which is preliminary data.</text>
</comment>
<name>A0A8H8S2X9_9HELO</name>
<accession>A0A8H8S2X9</accession>
<dbReference type="Pfam" id="PF00644">
    <property type="entry name" value="PARP"/>
    <property type="match status" value="1"/>
</dbReference>
<dbReference type="Proteomes" id="UP000443090">
    <property type="component" value="Unassembled WGS sequence"/>
</dbReference>
<dbReference type="OrthoDB" id="109543at2759"/>
<dbReference type="Gene3D" id="3.10.110.10">
    <property type="entry name" value="Ubiquitin Conjugating Enzyme"/>
    <property type="match status" value="1"/>
</dbReference>
<protein>
    <submittedName>
        <fullName evidence="7">Ubiquitin-conjugating enzyme E2 Q2</fullName>
    </submittedName>
</protein>
<dbReference type="Pfam" id="PF00179">
    <property type="entry name" value="UQ_con"/>
    <property type="match status" value="1"/>
</dbReference>
<dbReference type="FunFam" id="3.10.110.10:FF:000107">
    <property type="entry name" value="Ubiquitin conjugating enzyme, putative"/>
    <property type="match status" value="1"/>
</dbReference>
<keyword evidence="3" id="KW-0548">Nucleotidyltransferase</keyword>
<sequence>MPRKAYIADVAKVTAQEIPGINSIAKGSEDGDLNICFVPSSGIPIEIGLLALDVSEYPDGNTYMISTISENVPEGVNDSLDTVQETSAGMSVPVLVAAISKRLLKLMATGSREDPLDLDGASDAVSDVEMTDDESDHYSSYDDWGMDPSGGGRATSTTIKLSPQDAAKINRRIRADLRAVKQAGFRIGILNGLKADSVSSMLSISVQVAKLGLSDEAIQAWDLEPQQYIVLLIRYSNGYKDFETIMRESAKSADIDFRIGFSSKYKPTHLEAVVAFTELAKNAKDPSETANTASEEQEKKAAGFSNLFISSSMNEFINQTFISLLKIRGSIGVNWLGAKAWYNDNQSRIEVPNAELPEEYYVKDVHESTLPDMLTKDHLDDDQATQISLPLVAAQFSLRYLVRCTEYCLVCHDKIEEQFDALKPYVCSKPLCLYQYMSLGFGPSVEHEIMTQPYVVDLLVSFCYSSAMNQRLREYPTGMSLAVPAVVERRTNYQASLHQRIAQLAGIQTPGTSEEPPEVFGVKVDLNRHEVVFHDSQEKSPVRKGDWVVVTTSGRPADHYRVQDTSCFPTIHLAETPVVQKAAASVPLNTPTVAPVVATPATTPPPPFLIPATFQVYNQNFDDMDDISKSETIVTLLETLPSVIEMKTYLTQQCRRSEPSLLAWNDRVSPAALGLLRWIIASNRSCIVQVDRCPGQDEQDVAKAKVKLDQKISGISERWVQFRLAQGAPDKEQKFLNALKAQQANLDPKHPTLFAWHGSPLQNWHSIIRSGLDFKETLHGRAFGHGVYHALDQQTSVGYAMQGNTMWQGSVLNINSAMSLNEIVNCPSEFQSSTPYIVVQHIDWIQCRYLLVQVQEAATMDSLYGAAQKPATPSVTGDSPSLEVAQDPKFTARSTINKAIGVPQCAILTSRSFRVDHTDDTRQKKRRKHSTTVESLSAAAASDSDEMEDLIFLLSDEEDNIDKGKGKEEELVILGSTLKLSPKTDFVPGSLDQSSLPMLEPPAYATMMATKALNRNLKEVLEVQKKIPLHELGWYIDANLINNVYQWIVELHSFEPSLPIAEDMKNAGITSVVLEVRFGKDYPHSPPFVRVIRPRFLPFMKGGGGHVTGGGAMCMELLTNSGWSAVSSIESVLLQVRMAISNLEPKPARLESQGKQHQRDYGIYEAIDAYRRACATHGWQVPPDFGDFGKNNVASGSSGS</sequence>
<evidence type="ECO:0000259" key="6">
    <source>
        <dbReference type="PROSITE" id="PS50127"/>
    </source>
</evidence>
<dbReference type="SUPFAM" id="SSF54495">
    <property type="entry name" value="UBC-like"/>
    <property type="match status" value="1"/>
</dbReference>
<feature type="region of interest" description="Disordered" evidence="5">
    <location>
        <begin position="917"/>
        <end position="939"/>
    </location>
</feature>
<dbReference type="GO" id="GO:0003950">
    <property type="term" value="F:NAD+ poly-ADP-ribosyltransferase activity"/>
    <property type="evidence" value="ECO:0007669"/>
    <property type="project" value="InterPro"/>
</dbReference>
<gene>
    <name evidence="7" type="primary">UBE2Q2</name>
    <name evidence="7" type="ORF">LOCC1_G006461</name>
</gene>
<keyword evidence="8" id="KW-1185">Reference proteome</keyword>
<evidence type="ECO:0000256" key="3">
    <source>
        <dbReference type="ARBA" id="ARBA00022695"/>
    </source>
</evidence>
<evidence type="ECO:0000256" key="4">
    <source>
        <dbReference type="ARBA" id="ARBA00023027"/>
    </source>
</evidence>
<organism evidence="7 8">
    <name type="scientific">Lachnellula occidentalis</name>
    <dbReference type="NCBI Taxonomy" id="215460"/>
    <lineage>
        <taxon>Eukaryota</taxon>
        <taxon>Fungi</taxon>
        <taxon>Dikarya</taxon>
        <taxon>Ascomycota</taxon>
        <taxon>Pezizomycotina</taxon>
        <taxon>Leotiomycetes</taxon>
        <taxon>Helotiales</taxon>
        <taxon>Lachnaceae</taxon>
        <taxon>Lachnellula</taxon>
    </lineage>
</organism>
<evidence type="ECO:0000313" key="7">
    <source>
        <dbReference type="EMBL" id="TVY45811.1"/>
    </source>
</evidence>
<dbReference type="GO" id="GO:0016779">
    <property type="term" value="F:nucleotidyltransferase activity"/>
    <property type="evidence" value="ECO:0007669"/>
    <property type="project" value="UniProtKB-KW"/>
</dbReference>
<proteinExistence type="predicted"/>
<keyword evidence="4" id="KW-0520">NAD</keyword>
<keyword evidence="2" id="KW-0808">Transferase</keyword>
<dbReference type="AlphaFoldDB" id="A0A8H8S2X9"/>
<feature type="region of interest" description="Disordered" evidence="5">
    <location>
        <begin position="131"/>
        <end position="157"/>
    </location>
</feature>
<dbReference type="CDD" id="cd23802">
    <property type="entry name" value="UBCc_UBE2Q"/>
    <property type="match status" value="1"/>
</dbReference>
<dbReference type="PROSITE" id="PS50127">
    <property type="entry name" value="UBC_2"/>
    <property type="match status" value="1"/>
</dbReference>